<keyword evidence="2" id="KW-1185">Reference proteome</keyword>
<reference evidence="2" key="1">
    <citation type="submission" date="2022-06" db="EMBL/GenBank/DDBJ databases">
        <authorList>
            <person name="Berger JAMES D."/>
            <person name="Berger JAMES D."/>
        </authorList>
    </citation>
    <scope>NUCLEOTIDE SEQUENCE [LARGE SCALE GENOMIC DNA]</scope>
</reference>
<evidence type="ECO:0000256" key="1">
    <source>
        <dbReference type="SAM" id="MobiDB-lite"/>
    </source>
</evidence>
<reference evidence="3" key="2">
    <citation type="submission" date="2023-11" db="UniProtKB">
        <authorList>
            <consortium name="WormBaseParasite"/>
        </authorList>
    </citation>
    <scope>IDENTIFICATION</scope>
</reference>
<dbReference type="AlphaFoldDB" id="A0AA85J5H9"/>
<feature type="compositionally biased region" description="Basic and acidic residues" evidence="1">
    <location>
        <begin position="53"/>
        <end position="63"/>
    </location>
</feature>
<evidence type="ECO:0000313" key="3">
    <source>
        <dbReference type="WBParaSite" id="TREG1_127580.1"/>
    </source>
</evidence>
<dbReference type="WBParaSite" id="TREG1_127580.1">
    <property type="protein sequence ID" value="TREG1_127580.1"/>
    <property type="gene ID" value="TREG1_127580"/>
</dbReference>
<feature type="compositionally biased region" description="Polar residues" evidence="1">
    <location>
        <begin position="64"/>
        <end position="81"/>
    </location>
</feature>
<protein>
    <submittedName>
        <fullName evidence="3">Uncharacterized protein</fullName>
    </submittedName>
</protein>
<feature type="region of interest" description="Disordered" evidence="1">
    <location>
        <begin position="49"/>
        <end position="81"/>
    </location>
</feature>
<sequence length="81" mass="8760">MLYTNIDGIQDAAELLKNTKQFLRGLKEKLPTTTVETVTVSNGKTASTITSENGKKATVKESPSETSTITLSNGNRITCRL</sequence>
<organism evidence="2 3">
    <name type="scientific">Trichobilharzia regenti</name>
    <name type="common">Nasal bird schistosome</name>
    <dbReference type="NCBI Taxonomy" id="157069"/>
    <lineage>
        <taxon>Eukaryota</taxon>
        <taxon>Metazoa</taxon>
        <taxon>Spiralia</taxon>
        <taxon>Lophotrochozoa</taxon>
        <taxon>Platyhelminthes</taxon>
        <taxon>Trematoda</taxon>
        <taxon>Digenea</taxon>
        <taxon>Strigeidida</taxon>
        <taxon>Schistosomatoidea</taxon>
        <taxon>Schistosomatidae</taxon>
        <taxon>Trichobilharzia</taxon>
    </lineage>
</organism>
<name>A0AA85J5H9_TRIRE</name>
<dbReference type="Proteomes" id="UP000050795">
    <property type="component" value="Unassembled WGS sequence"/>
</dbReference>
<proteinExistence type="predicted"/>
<evidence type="ECO:0000313" key="2">
    <source>
        <dbReference type="Proteomes" id="UP000050795"/>
    </source>
</evidence>
<accession>A0AA85J5H9</accession>